<accession>A0ABS1GGX6</accession>
<comment type="subcellular location">
    <subcellularLocation>
        <location evidence="11">Cell membrane</location>
        <topology evidence="11">Multi-pass membrane protein</topology>
    </subcellularLocation>
    <subcellularLocation>
        <location evidence="1">Membrane</location>
    </subcellularLocation>
</comment>
<protein>
    <recommendedName>
        <fullName evidence="11">NADH-quinone oxidoreductase subunit</fullName>
        <ecNumber evidence="11">7.1.1.-</ecNumber>
    </recommendedName>
</protein>
<keyword evidence="3" id="KW-0813">Transport</keyword>
<dbReference type="PANTHER" id="PTHR11058:SF22">
    <property type="entry name" value="NADH-QUINONE OXIDOREDUCTASE SUBUNIT A"/>
    <property type="match status" value="1"/>
</dbReference>
<feature type="transmembrane region" description="Helical" evidence="12">
    <location>
        <begin position="6"/>
        <end position="28"/>
    </location>
</feature>
<evidence type="ECO:0000256" key="5">
    <source>
        <dbReference type="ARBA" id="ARBA00022692"/>
    </source>
</evidence>
<dbReference type="InterPro" id="IPR000440">
    <property type="entry name" value="NADH_UbQ/plastoQ_OxRdtase_su3"/>
</dbReference>
<comment type="caution">
    <text evidence="13">The sequence shown here is derived from an EMBL/GenBank/DDBJ whole genome shotgun (WGS) entry which is preliminary data.</text>
</comment>
<dbReference type="InterPro" id="IPR038430">
    <property type="entry name" value="NDAH_ubi_oxred_su3_sf"/>
</dbReference>
<evidence type="ECO:0000256" key="12">
    <source>
        <dbReference type="SAM" id="Phobius"/>
    </source>
</evidence>
<evidence type="ECO:0000256" key="10">
    <source>
        <dbReference type="ARBA" id="ARBA00023136"/>
    </source>
</evidence>
<comment type="function">
    <text evidence="11">NDH-1 shuttles electrons from NADH, via FMN and iron-sulfur (Fe-S) centers, to quinones in the respiratory chain.</text>
</comment>
<dbReference type="Proteomes" id="UP000772812">
    <property type="component" value="Unassembled WGS sequence"/>
</dbReference>
<evidence type="ECO:0000256" key="3">
    <source>
        <dbReference type="ARBA" id="ARBA00022448"/>
    </source>
</evidence>
<dbReference type="Gene3D" id="1.20.58.1610">
    <property type="entry name" value="NADH:ubiquinone/plastoquinone oxidoreductase, chain 3"/>
    <property type="match status" value="1"/>
</dbReference>
<keyword evidence="5 11" id="KW-0812">Transmembrane</keyword>
<evidence type="ECO:0000256" key="4">
    <source>
        <dbReference type="ARBA" id="ARBA00022475"/>
    </source>
</evidence>
<reference evidence="13 14" key="1">
    <citation type="journal article" date="2021" name="Syst. Appl. Microbiol.">
        <title>Persephonella atlantica sp. nov.: How to adapt to physico-chemical gradients in high temperature hydrothermal habitats.</title>
        <authorList>
            <person name="Francois D.X."/>
            <person name="Godfroy A."/>
            <person name="Mathien C."/>
            <person name="Aube J."/>
            <person name="Cathalot C."/>
            <person name="Lesongeur F."/>
            <person name="L'Haridon S."/>
            <person name="Philippon X."/>
            <person name="Roussel E.G."/>
        </authorList>
    </citation>
    <scope>NUCLEOTIDE SEQUENCE [LARGE SCALE GENOMIC DNA]</scope>
    <source>
        <strain evidence="13 14">MO1340</strain>
    </source>
</reference>
<evidence type="ECO:0000256" key="6">
    <source>
        <dbReference type="ARBA" id="ARBA00022719"/>
    </source>
</evidence>
<comment type="catalytic activity">
    <reaction evidence="11">
        <text>a quinone + NADH + 5 H(+)(in) = a quinol + NAD(+) + 4 H(+)(out)</text>
        <dbReference type="Rhea" id="RHEA:57888"/>
        <dbReference type="ChEBI" id="CHEBI:15378"/>
        <dbReference type="ChEBI" id="CHEBI:24646"/>
        <dbReference type="ChEBI" id="CHEBI:57540"/>
        <dbReference type="ChEBI" id="CHEBI:57945"/>
        <dbReference type="ChEBI" id="CHEBI:132124"/>
    </reaction>
</comment>
<evidence type="ECO:0000256" key="1">
    <source>
        <dbReference type="ARBA" id="ARBA00004370"/>
    </source>
</evidence>
<dbReference type="EC" id="7.1.1.-" evidence="11"/>
<comment type="similarity">
    <text evidence="2 11">Belongs to the complex I subunit 3 family.</text>
</comment>
<keyword evidence="6 11" id="KW-0874">Quinone</keyword>
<feature type="transmembrane region" description="Helical" evidence="12">
    <location>
        <begin position="60"/>
        <end position="81"/>
    </location>
</feature>
<proteinExistence type="inferred from homology"/>
<evidence type="ECO:0000256" key="9">
    <source>
        <dbReference type="ARBA" id="ARBA00023027"/>
    </source>
</evidence>
<keyword evidence="9 11" id="KW-0520">NAD</keyword>
<evidence type="ECO:0000256" key="11">
    <source>
        <dbReference type="RuleBase" id="RU003639"/>
    </source>
</evidence>
<keyword evidence="10 12" id="KW-0472">Membrane</keyword>
<keyword evidence="7" id="KW-1278">Translocase</keyword>
<keyword evidence="8 12" id="KW-1133">Transmembrane helix</keyword>
<dbReference type="RefSeq" id="WP_200673578.1">
    <property type="nucleotide sequence ID" value="NZ_JAACYA010000001.1"/>
</dbReference>
<keyword evidence="14" id="KW-1185">Reference proteome</keyword>
<dbReference type="EMBL" id="JAACYA010000001">
    <property type="protein sequence ID" value="MBK3332193.1"/>
    <property type="molecule type" value="Genomic_DNA"/>
</dbReference>
<evidence type="ECO:0000313" key="14">
    <source>
        <dbReference type="Proteomes" id="UP000772812"/>
    </source>
</evidence>
<name>A0ABS1GGX6_9AQUI</name>
<evidence type="ECO:0000256" key="2">
    <source>
        <dbReference type="ARBA" id="ARBA00008472"/>
    </source>
</evidence>
<evidence type="ECO:0000313" key="13">
    <source>
        <dbReference type="EMBL" id="MBK3332193.1"/>
    </source>
</evidence>
<dbReference type="PANTHER" id="PTHR11058">
    <property type="entry name" value="NADH-UBIQUINONE OXIDOREDUCTASE CHAIN 3"/>
    <property type="match status" value="1"/>
</dbReference>
<dbReference type="Pfam" id="PF00507">
    <property type="entry name" value="Oxidored_q4"/>
    <property type="match status" value="1"/>
</dbReference>
<organism evidence="13 14">
    <name type="scientific">Persephonella atlantica</name>
    <dbReference type="NCBI Taxonomy" id="2699429"/>
    <lineage>
        <taxon>Bacteria</taxon>
        <taxon>Pseudomonadati</taxon>
        <taxon>Aquificota</taxon>
        <taxon>Aquificia</taxon>
        <taxon>Aquificales</taxon>
        <taxon>Hydrogenothermaceae</taxon>
        <taxon>Persephonella</taxon>
    </lineage>
</organism>
<sequence length="122" mass="13907">MTGYFALLIFGITAFIVGAALLIINRLVAPKIPDPMEGYTYECGVPLYDKTSHLSLEQKYYLLGLLLVLFDLEAAFVLPWGAIFKEVAQINPAFIFTEMFIFLFILILGYIYAWKKGALRWQ</sequence>
<keyword evidence="4" id="KW-1003">Cell membrane</keyword>
<feature type="transmembrane region" description="Helical" evidence="12">
    <location>
        <begin position="93"/>
        <end position="113"/>
    </location>
</feature>
<gene>
    <name evidence="13" type="ORF">GWK41_03810</name>
</gene>
<evidence type="ECO:0000256" key="7">
    <source>
        <dbReference type="ARBA" id="ARBA00022967"/>
    </source>
</evidence>
<evidence type="ECO:0000256" key="8">
    <source>
        <dbReference type="ARBA" id="ARBA00022989"/>
    </source>
</evidence>